<comment type="caution">
    <text evidence="2">The sequence shown here is derived from an EMBL/GenBank/DDBJ whole genome shotgun (WGS) entry which is preliminary data.</text>
</comment>
<evidence type="ECO:0000313" key="3">
    <source>
        <dbReference type="Proteomes" id="UP000004508"/>
    </source>
</evidence>
<proteinExistence type="predicted"/>
<protein>
    <submittedName>
        <fullName evidence="2">Uncharacterized protein</fullName>
    </submittedName>
</protein>
<sequence>MDKIPFEEQRVIYELVEFWKTGEEPRDLIIHIDRLSGSWGSGLGVNIFRKVYADLRANNHRKHGAELQQFLESEYLRLAEIHAEQQARAREKAEAAHKAQQRANAERRAQQRAEAERRAQVEAEEHAKRKQNARANFEALGKEMEETTDRAELVRLGIERAHWALYTGIRYDYESHCWHCTHHISSAIQAQCPVCTYYICSNCGSCFCDRDKRIGL</sequence>
<dbReference type="AlphaFoldDB" id="D6TKU5"/>
<evidence type="ECO:0000313" key="2">
    <source>
        <dbReference type="EMBL" id="EFH86395.1"/>
    </source>
</evidence>
<evidence type="ECO:0000256" key="1">
    <source>
        <dbReference type="SAM" id="MobiDB-lite"/>
    </source>
</evidence>
<gene>
    <name evidence="2" type="ORF">Krac_7690</name>
</gene>
<dbReference type="RefSeq" id="WP_007910677.1">
    <property type="nucleotide sequence ID" value="NZ_ADVG01000002.1"/>
</dbReference>
<keyword evidence="3" id="KW-1185">Reference proteome</keyword>
<organism evidence="2 3">
    <name type="scientific">Ktedonobacter racemifer DSM 44963</name>
    <dbReference type="NCBI Taxonomy" id="485913"/>
    <lineage>
        <taxon>Bacteria</taxon>
        <taxon>Bacillati</taxon>
        <taxon>Chloroflexota</taxon>
        <taxon>Ktedonobacteria</taxon>
        <taxon>Ktedonobacterales</taxon>
        <taxon>Ktedonobacteraceae</taxon>
        <taxon>Ktedonobacter</taxon>
    </lineage>
</organism>
<feature type="compositionally biased region" description="Basic and acidic residues" evidence="1">
    <location>
        <begin position="104"/>
        <end position="127"/>
    </location>
</feature>
<dbReference type="STRING" id="485913.Krac_7690"/>
<dbReference type="InParanoid" id="D6TKU5"/>
<dbReference type="Proteomes" id="UP000004508">
    <property type="component" value="Unassembled WGS sequence"/>
</dbReference>
<feature type="region of interest" description="Disordered" evidence="1">
    <location>
        <begin position="91"/>
        <end position="133"/>
    </location>
</feature>
<dbReference type="EMBL" id="ADVG01000002">
    <property type="protein sequence ID" value="EFH86395.1"/>
    <property type="molecule type" value="Genomic_DNA"/>
</dbReference>
<reference evidence="2 3" key="1">
    <citation type="journal article" date="2011" name="Stand. Genomic Sci.">
        <title>Non-contiguous finished genome sequence and contextual data of the filamentous soil bacterium Ktedonobacter racemifer type strain (SOSP1-21).</title>
        <authorList>
            <person name="Chang Y.J."/>
            <person name="Land M."/>
            <person name="Hauser L."/>
            <person name="Chertkov O."/>
            <person name="Del Rio T.G."/>
            <person name="Nolan M."/>
            <person name="Copeland A."/>
            <person name="Tice H."/>
            <person name="Cheng J.F."/>
            <person name="Lucas S."/>
            <person name="Han C."/>
            <person name="Goodwin L."/>
            <person name="Pitluck S."/>
            <person name="Ivanova N."/>
            <person name="Ovchinikova G."/>
            <person name="Pati A."/>
            <person name="Chen A."/>
            <person name="Palaniappan K."/>
            <person name="Mavromatis K."/>
            <person name="Liolios K."/>
            <person name="Brettin T."/>
            <person name="Fiebig A."/>
            <person name="Rohde M."/>
            <person name="Abt B."/>
            <person name="Goker M."/>
            <person name="Detter J.C."/>
            <person name="Woyke T."/>
            <person name="Bristow J."/>
            <person name="Eisen J.A."/>
            <person name="Markowitz V."/>
            <person name="Hugenholtz P."/>
            <person name="Kyrpides N.C."/>
            <person name="Klenk H.P."/>
            <person name="Lapidus A."/>
        </authorList>
    </citation>
    <scope>NUCLEOTIDE SEQUENCE [LARGE SCALE GENOMIC DNA]</scope>
    <source>
        <strain evidence="3">DSM 44963</strain>
    </source>
</reference>
<accession>D6TKU5</accession>
<name>D6TKU5_KTERA</name>